<organism evidence="2 3">
    <name type="scientific">Adineta ricciae</name>
    <name type="common">Rotifer</name>
    <dbReference type="NCBI Taxonomy" id="249248"/>
    <lineage>
        <taxon>Eukaryota</taxon>
        <taxon>Metazoa</taxon>
        <taxon>Spiralia</taxon>
        <taxon>Gnathifera</taxon>
        <taxon>Rotifera</taxon>
        <taxon>Eurotatoria</taxon>
        <taxon>Bdelloidea</taxon>
        <taxon>Adinetida</taxon>
        <taxon>Adinetidae</taxon>
        <taxon>Adineta</taxon>
    </lineage>
</organism>
<proteinExistence type="predicted"/>
<protein>
    <submittedName>
        <fullName evidence="2">Uncharacterized protein</fullName>
    </submittedName>
</protein>
<accession>A0A815S0H9</accession>
<reference evidence="2" key="1">
    <citation type="submission" date="2021-02" db="EMBL/GenBank/DDBJ databases">
        <authorList>
            <person name="Nowell W R."/>
        </authorList>
    </citation>
    <scope>NUCLEOTIDE SEQUENCE</scope>
</reference>
<comment type="caution">
    <text evidence="2">The sequence shown here is derived from an EMBL/GenBank/DDBJ whole genome shotgun (WGS) entry which is preliminary data.</text>
</comment>
<evidence type="ECO:0000313" key="2">
    <source>
        <dbReference type="EMBL" id="CAF1485618.1"/>
    </source>
</evidence>
<gene>
    <name evidence="2" type="ORF">XAT740_LOCUS38787</name>
</gene>
<dbReference type="AlphaFoldDB" id="A0A815S0H9"/>
<dbReference type="EMBL" id="CAJNOR010004226">
    <property type="protein sequence ID" value="CAF1485618.1"/>
    <property type="molecule type" value="Genomic_DNA"/>
</dbReference>
<keyword evidence="3" id="KW-1185">Reference proteome</keyword>
<sequence>MMEYNNSGLEINIEQDEQKNNSKQSSIIPEIRPLKCPNPVVNRLSLLPAYPTFDRFGPINGDHLLLANVPVRYLTNEQQRRRSHYQFHQPFTLTDQSNDLNVRPFFVKIYGNLYENLTKRFHIDDATLDYNYERLSMCMNIMTQERIRYGLLPIDTIGMAKLRLDEYTLAMEFYLQIDDELFFMKTCSFRNAQPSSYEHRGIFCIDEPRSFYGLQPCELVTCRFCYPIKEVLMHGRQNQPVVQFSSAHTHRFLNGYETILNCPASCTTKNILYALTCPCARFDYVGYTSMTLDEQLKYHREHGNRIIHEFILGPENIKQIQQRTKSPEELIVDDILLYKHLAHCPSAIQMFLDCNPQYWHFVPMLESEAATQNLSCNLSSNNYTFSPYQRFKQPQILKNKRDDLKPNVHLDIYNASIIAVLPDNCTQLFYHLIEALFITHAQTKLNTLGHLDGMIVENNNSNNTYARLVSTGHDSNWCQNLVRRPVISYEKTRSLASQRRNPHFQ</sequence>
<evidence type="ECO:0000256" key="1">
    <source>
        <dbReference type="SAM" id="MobiDB-lite"/>
    </source>
</evidence>
<dbReference type="Proteomes" id="UP000663828">
    <property type="component" value="Unassembled WGS sequence"/>
</dbReference>
<name>A0A815S0H9_ADIRI</name>
<feature type="region of interest" description="Disordered" evidence="1">
    <location>
        <begin position="1"/>
        <end position="28"/>
    </location>
</feature>
<evidence type="ECO:0000313" key="3">
    <source>
        <dbReference type="Proteomes" id="UP000663828"/>
    </source>
</evidence>